<comment type="caution">
    <text evidence="2">The sequence shown here is derived from an EMBL/GenBank/DDBJ whole genome shotgun (WGS) entry which is preliminary data.</text>
</comment>
<protein>
    <recommendedName>
        <fullName evidence="1">Replication protein A 70 kDa DNA-binding subunit B/D first OB fold domain-containing protein</fullName>
    </recommendedName>
</protein>
<dbReference type="PANTHER" id="PTHR47165">
    <property type="entry name" value="OS03G0429900 PROTEIN"/>
    <property type="match status" value="1"/>
</dbReference>
<reference evidence="2 3" key="1">
    <citation type="submission" date="2024-01" db="EMBL/GenBank/DDBJ databases">
        <title>A telomere-to-telomere, gap-free genome of sweet tea (Lithocarpus litseifolius).</title>
        <authorList>
            <person name="Zhou J."/>
        </authorList>
    </citation>
    <scope>NUCLEOTIDE SEQUENCE [LARGE SCALE GENOMIC DNA]</scope>
    <source>
        <strain evidence="2">Zhou-2022a</strain>
        <tissue evidence="2">Leaf</tissue>
    </source>
</reference>
<evidence type="ECO:0000259" key="1">
    <source>
        <dbReference type="Pfam" id="PF02721"/>
    </source>
</evidence>
<dbReference type="Proteomes" id="UP001459277">
    <property type="component" value="Unassembled WGS sequence"/>
</dbReference>
<dbReference type="EMBL" id="JAZDWU010000001">
    <property type="protein sequence ID" value="KAL0014253.1"/>
    <property type="molecule type" value="Genomic_DNA"/>
</dbReference>
<sequence length="641" mass="72445">MCCRSEVDPGNLFDVPISYGPGTSTLQRTTSNGNLFEVPISYGSGSCALESHNKHGAAKRLKSGKTAAIINKRVARAPIIGCDFHFGNVENTLVLSQLNDEILQRCDKGVINDNLLDVPVDVMLSGIAMSKGYSFLDQISDAKETWRIRVRICRMWRAVNKRNGNNFISLDMIFIDEKKNLIHAIVRKNVFQKFSAILREGGTFIISNFKVIVTNKGYRPVSNDLNIIFLLTTSVKECNEGSELIPMHAFEFATYDCINSRLNGNSYLTDIIGKLTAVGPIEQVHFDNGSTNIRNLQILLPQDKELRISLWDENAETITENDFKEDEGPYIIIVTSTTVKAFQGKLNLNTTSASKVYVNMDITEVSELIDRYKVVEDEYNNIVRSIPARDKKPRSESELILQTTMSLAEIKALEWVEGVKSQEPNKVPQEIQNLLGKSYTFQIKVDDYNVKQGWEVYTVTSVFKSESNKPSDNVVADNIQIKPLETLSSHDQTIANDSIATSDIKLLTSLKDVADDSLIDDVFGNTQLARLNISMWEFKIQSYIYGIMQLCESNTEGIDNLLEILNDEHGKHWLLKCRKMLRLLAAGIALYKIPNFQACHKIGMGHWNRDEPYPYGYEEFVVTCKRCSIDLEMFKLVHRLL</sequence>
<keyword evidence="3" id="KW-1185">Reference proteome</keyword>
<name>A0AAW2DUD2_9ROSI</name>
<accession>A0AAW2DUD2</accession>
<dbReference type="SUPFAM" id="SSF50249">
    <property type="entry name" value="Nucleic acid-binding proteins"/>
    <property type="match status" value="2"/>
</dbReference>
<dbReference type="Pfam" id="PF02721">
    <property type="entry name" value="DUF223"/>
    <property type="match status" value="1"/>
</dbReference>
<organism evidence="2 3">
    <name type="scientific">Lithocarpus litseifolius</name>
    <dbReference type="NCBI Taxonomy" id="425828"/>
    <lineage>
        <taxon>Eukaryota</taxon>
        <taxon>Viridiplantae</taxon>
        <taxon>Streptophyta</taxon>
        <taxon>Embryophyta</taxon>
        <taxon>Tracheophyta</taxon>
        <taxon>Spermatophyta</taxon>
        <taxon>Magnoliopsida</taxon>
        <taxon>eudicotyledons</taxon>
        <taxon>Gunneridae</taxon>
        <taxon>Pentapetalae</taxon>
        <taxon>rosids</taxon>
        <taxon>fabids</taxon>
        <taxon>Fagales</taxon>
        <taxon>Fagaceae</taxon>
        <taxon>Lithocarpus</taxon>
    </lineage>
</organism>
<evidence type="ECO:0000313" key="2">
    <source>
        <dbReference type="EMBL" id="KAL0014253.1"/>
    </source>
</evidence>
<dbReference type="InterPro" id="IPR003871">
    <property type="entry name" value="RFA1B/D_OB_1st"/>
</dbReference>
<gene>
    <name evidence="2" type="ORF">SO802_001322</name>
</gene>
<dbReference type="Gene3D" id="2.40.50.140">
    <property type="entry name" value="Nucleic acid-binding proteins"/>
    <property type="match status" value="3"/>
</dbReference>
<dbReference type="CDD" id="cd04480">
    <property type="entry name" value="RPA1_DBD_A_like"/>
    <property type="match status" value="1"/>
</dbReference>
<feature type="domain" description="Replication protein A 70 kDa DNA-binding subunit B/D first OB fold" evidence="1">
    <location>
        <begin position="133"/>
        <end position="238"/>
    </location>
</feature>
<dbReference type="AlphaFoldDB" id="A0AAW2DUD2"/>
<dbReference type="PANTHER" id="PTHR47165:SF4">
    <property type="entry name" value="OS03G0429900 PROTEIN"/>
    <property type="match status" value="1"/>
</dbReference>
<dbReference type="CDD" id="cd04481">
    <property type="entry name" value="RPA1_DBD_B_like"/>
    <property type="match status" value="1"/>
</dbReference>
<dbReference type="InterPro" id="IPR012340">
    <property type="entry name" value="NA-bd_OB-fold"/>
</dbReference>
<evidence type="ECO:0000313" key="3">
    <source>
        <dbReference type="Proteomes" id="UP001459277"/>
    </source>
</evidence>
<proteinExistence type="predicted"/>